<evidence type="ECO:0000313" key="4">
    <source>
        <dbReference type="Proteomes" id="UP000019473"/>
    </source>
</evidence>
<comment type="caution">
    <text evidence="3">The sequence shown here is derived from an EMBL/GenBank/DDBJ whole genome shotgun (WGS) entry which is preliminary data.</text>
</comment>
<keyword evidence="4" id="KW-1185">Reference proteome</keyword>
<gene>
    <name evidence="3" type="ORF">A1O7_08360</name>
</gene>
<proteinExistence type="predicted"/>
<dbReference type="AlphaFoldDB" id="W9VIX0"/>
<dbReference type="PROSITE" id="PS51481">
    <property type="entry name" value="DHAK"/>
    <property type="match status" value="1"/>
</dbReference>
<evidence type="ECO:0000259" key="2">
    <source>
        <dbReference type="PROSITE" id="PS51481"/>
    </source>
</evidence>
<reference evidence="3 4" key="1">
    <citation type="submission" date="2013-03" db="EMBL/GenBank/DDBJ databases">
        <title>The Genome Sequence of Cladophialophora yegresii CBS 114405.</title>
        <authorList>
            <consortium name="The Broad Institute Genomics Platform"/>
            <person name="Cuomo C."/>
            <person name="de Hoog S."/>
            <person name="Gorbushina A."/>
            <person name="Walker B."/>
            <person name="Young S.K."/>
            <person name="Zeng Q."/>
            <person name="Gargeya S."/>
            <person name="Fitzgerald M."/>
            <person name="Haas B."/>
            <person name="Abouelleil A."/>
            <person name="Allen A.W."/>
            <person name="Alvarado L."/>
            <person name="Arachchi H.M."/>
            <person name="Berlin A.M."/>
            <person name="Chapman S.B."/>
            <person name="Gainer-Dewar J."/>
            <person name="Goldberg J."/>
            <person name="Griggs A."/>
            <person name="Gujja S."/>
            <person name="Hansen M."/>
            <person name="Howarth C."/>
            <person name="Imamovic A."/>
            <person name="Ireland A."/>
            <person name="Larimer J."/>
            <person name="McCowan C."/>
            <person name="Murphy C."/>
            <person name="Pearson M."/>
            <person name="Poon T.W."/>
            <person name="Priest M."/>
            <person name="Roberts A."/>
            <person name="Saif S."/>
            <person name="Shea T."/>
            <person name="Sisk P."/>
            <person name="Sykes S."/>
            <person name="Wortman J."/>
            <person name="Nusbaum C."/>
            <person name="Birren B."/>
        </authorList>
    </citation>
    <scope>NUCLEOTIDE SEQUENCE [LARGE SCALE GENOMIC DNA]</scope>
    <source>
        <strain evidence="3 4">CBS 114405</strain>
    </source>
</reference>
<feature type="domain" description="DhaK" evidence="2">
    <location>
        <begin position="1"/>
        <end position="244"/>
    </location>
</feature>
<dbReference type="GeneID" id="19182928"/>
<dbReference type="EMBL" id="AMGW01000006">
    <property type="protein sequence ID" value="EXJ55433.1"/>
    <property type="molecule type" value="Genomic_DNA"/>
</dbReference>
<dbReference type="RefSeq" id="XP_007760543.1">
    <property type="nucleotide sequence ID" value="XM_007762353.1"/>
</dbReference>
<dbReference type="GO" id="GO:0006071">
    <property type="term" value="P:glycerol metabolic process"/>
    <property type="evidence" value="ECO:0007669"/>
    <property type="project" value="InterPro"/>
</dbReference>
<evidence type="ECO:0000256" key="1">
    <source>
        <dbReference type="SAM" id="MobiDB-lite"/>
    </source>
</evidence>
<dbReference type="VEuPathDB" id="FungiDB:A1O7_08360"/>
<dbReference type="GO" id="GO:0004371">
    <property type="term" value="F:glycerone kinase activity"/>
    <property type="evidence" value="ECO:0007669"/>
    <property type="project" value="InterPro"/>
</dbReference>
<feature type="region of interest" description="Disordered" evidence="1">
    <location>
        <begin position="269"/>
        <end position="401"/>
    </location>
</feature>
<dbReference type="Proteomes" id="UP000019473">
    <property type="component" value="Unassembled WGS sequence"/>
</dbReference>
<dbReference type="HOGENOM" id="CLU_676201_0_0_1"/>
<organism evidence="3 4">
    <name type="scientific">Cladophialophora yegresii CBS 114405</name>
    <dbReference type="NCBI Taxonomy" id="1182544"/>
    <lineage>
        <taxon>Eukaryota</taxon>
        <taxon>Fungi</taxon>
        <taxon>Dikarya</taxon>
        <taxon>Ascomycota</taxon>
        <taxon>Pezizomycotina</taxon>
        <taxon>Eurotiomycetes</taxon>
        <taxon>Chaetothyriomycetidae</taxon>
        <taxon>Chaetothyriales</taxon>
        <taxon>Herpotrichiellaceae</taxon>
        <taxon>Cladophialophora</taxon>
    </lineage>
</organism>
<feature type="compositionally biased region" description="Basic and acidic residues" evidence="1">
    <location>
        <begin position="352"/>
        <end position="372"/>
    </location>
</feature>
<feature type="region of interest" description="Disordered" evidence="1">
    <location>
        <begin position="443"/>
        <end position="487"/>
    </location>
</feature>
<evidence type="ECO:0000313" key="3">
    <source>
        <dbReference type="EMBL" id="EXJ55433.1"/>
    </source>
</evidence>
<dbReference type="STRING" id="1182544.W9VIX0"/>
<dbReference type="OrthoDB" id="4152926at2759"/>
<name>W9VIX0_9EURO</name>
<feature type="compositionally biased region" description="Basic and acidic residues" evidence="1">
    <location>
        <begin position="392"/>
        <end position="401"/>
    </location>
</feature>
<accession>W9VIX0</accession>
<dbReference type="InterPro" id="IPR004006">
    <property type="entry name" value="DhaK_dom"/>
</dbReference>
<sequence length="487" mass="52248">MASDGVSLLDLPAHYGLKVSDMVHFRSKDSGSGSPTSTYPYEDFTAGAGMLLVCKIIDALRRWDAHGIYTDEDIAKVGSLVTSNVKTVHSAQVRNEIARVTCATSEGTPSAWDIRRLAVETLLGGLLDRDVMRDSAVHVNSNEPVVLVNLDGDKAGHLDAERRDMLNYVVDIVTTELRSKWNILPVRVYGGHGLPMPKPGYVQAEVDEVSVPGFSITLLNVVNTDIGGPSMPQLLDAPCDATEWRQVIRKELWRERELISREDHDFVSDQQVGVTADADNASEHSLKSEDDDDGSVGSDAPRLATTDSPPQIHVGSPAQEPELTEFGGGAEEGHHTGQTTEEPQTRDSQPPAHHDNPAAGDGSDRDTGKQDLAETETEGQTPRQDIPLPEPIRIEHPTWDRHDDSTSLLDLMKAQASMIAPFGAGTAGHSIADVEGDVAVSKAEDDAADVKSASPESGSKAEVVEPAAAGAPLPKDTSPSDDEYEVV</sequence>
<protein>
    <recommendedName>
        <fullName evidence="2">DhaK domain-containing protein</fullName>
    </recommendedName>
</protein>